<gene>
    <name evidence="1" type="ORF">AB1E22_09620</name>
</gene>
<dbReference type="RefSeq" id="WP_367595127.1">
    <property type="nucleotide sequence ID" value="NZ_JBFMVT010000002.1"/>
</dbReference>
<evidence type="ECO:0000313" key="1">
    <source>
        <dbReference type="EMBL" id="MEW7312963.1"/>
    </source>
</evidence>
<dbReference type="Pfam" id="PF11692">
    <property type="entry name" value="DUF3289"/>
    <property type="match status" value="1"/>
</dbReference>
<sequence length="284" mass="32245">MRAKLNSIELTMSLPCIVFSTANRFDDYSADDMQCGDLDSAQLINLGLDDISERVDPYKLLRYDSPLKPSYSGNYFGTSPSFPKATPITLQECKSILFNEMKELSTMFAKGQYAYLISEMIDNFQNGNGAAYHHMGLDRAFLDLIQPPSDSNVLDVIKSTINNEIGKVNNLSLTHAISSGIYNSRLPKFNRIKDNYNGLGITIHDVHAQEIKLLTLNRSGYSWSAVVNFKAQDHFGLDKIDISNPLFKNHRFFRIWFFLQRHKSYAFKPFFTNFSTSITIDGNV</sequence>
<protein>
    <submittedName>
        <fullName evidence="1">DUF3289 family protein</fullName>
    </submittedName>
</protein>
<proteinExistence type="predicted"/>
<organism evidence="1 2">
    <name type="scientific">Buttiauxella gaviniae</name>
    <dbReference type="NCBI Taxonomy" id="82990"/>
    <lineage>
        <taxon>Bacteria</taxon>
        <taxon>Pseudomonadati</taxon>
        <taxon>Pseudomonadota</taxon>
        <taxon>Gammaproteobacteria</taxon>
        <taxon>Enterobacterales</taxon>
        <taxon>Enterobacteriaceae</taxon>
        <taxon>Buttiauxella</taxon>
    </lineage>
</organism>
<accession>A0ABV3NTY7</accession>
<dbReference type="NCBIfam" id="TIGR03034">
    <property type="entry name" value="YPO3983 family protein"/>
    <property type="match status" value="1"/>
</dbReference>
<dbReference type="EMBL" id="JBFMVT010000002">
    <property type="protein sequence ID" value="MEW7312963.1"/>
    <property type="molecule type" value="Genomic_DNA"/>
</dbReference>
<keyword evidence="2" id="KW-1185">Reference proteome</keyword>
<comment type="caution">
    <text evidence="1">The sequence shown here is derived from an EMBL/GenBank/DDBJ whole genome shotgun (WGS) entry which is preliminary data.</text>
</comment>
<evidence type="ECO:0000313" key="2">
    <source>
        <dbReference type="Proteomes" id="UP001555342"/>
    </source>
</evidence>
<name>A0ABV3NTY7_9ENTR</name>
<dbReference type="InterPro" id="IPR017483">
    <property type="entry name" value="CHP03034"/>
</dbReference>
<reference evidence="1 2" key="1">
    <citation type="submission" date="2024-07" db="EMBL/GenBank/DDBJ databases">
        <authorList>
            <person name="Wang L."/>
        </authorList>
    </citation>
    <scope>NUCLEOTIDE SEQUENCE [LARGE SCALE GENOMIC DNA]</scope>
    <source>
        <strain evidence="1 2">WL359</strain>
    </source>
</reference>
<dbReference type="Proteomes" id="UP001555342">
    <property type="component" value="Unassembled WGS sequence"/>
</dbReference>